<dbReference type="PROSITE" id="PS50893">
    <property type="entry name" value="ABC_TRANSPORTER_2"/>
    <property type="match status" value="1"/>
</dbReference>
<dbReference type="InterPro" id="IPR017871">
    <property type="entry name" value="ABC_transporter-like_CS"/>
</dbReference>
<feature type="domain" description="ABC transporter" evidence="4">
    <location>
        <begin position="15"/>
        <end position="241"/>
    </location>
</feature>
<organism evidence="5 6">
    <name type="scientific">Actinoplanes ianthinogenes</name>
    <dbReference type="NCBI Taxonomy" id="122358"/>
    <lineage>
        <taxon>Bacteria</taxon>
        <taxon>Bacillati</taxon>
        <taxon>Actinomycetota</taxon>
        <taxon>Actinomycetes</taxon>
        <taxon>Micromonosporales</taxon>
        <taxon>Micromonosporaceae</taxon>
        <taxon>Actinoplanes</taxon>
    </lineage>
</organism>
<dbReference type="SMART" id="SM00382">
    <property type="entry name" value="AAA"/>
    <property type="match status" value="1"/>
</dbReference>
<gene>
    <name evidence="5" type="ORF">Aiant_47770</name>
</gene>
<dbReference type="GO" id="GO:0005524">
    <property type="term" value="F:ATP binding"/>
    <property type="evidence" value="ECO:0007669"/>
    <property type="project" value="UniProtKB-KW"/>
</dbReference>
<accession>A0ABN6CEU1</accession>
<keyword evidence="6" id="KW-1185">Reference proteome</keyword>
<evidence type="ECO:0000256" key="1">
    <source>
        <dbReference type="ARBA" id="ARBA00022448"/>
    </source>
</evidence>
<dbReference type="Pfam" id="PF00005">
    <property type="entry name" value="ABC_tran"/>
    <property type="match status" value="1"/>
</dbReference>
<keyword evidence="2" id="KW-0547">Nucleotide-binding</keyword>
<protein>
    <submittedName>
        <fullName evidence="5">Macrolide ABC transporter ATP-binding protein</fullName>
    </submittedName>
</protein>
<sequence>MVTTEVLAVPETPVIELAGASRVYPGASPIVALRPTDLAVLRGDAVAITGRSGSGKSTLLQLLGLLDRPTAGQYWLNGVDTAAMTDRQRTRLRGSRIGFVFQSFHLIAHRTVEENVRLGLMYRGVPRARRRQRALDALARVGLADRADALPGELSGGQRQRVAIARALAIEPAVLLADEPTGNLDTHTAEDVLQLFDAIHRDGQTLVVVTHDQDVAARMPRRLMITDGLVVEDLPREAGHVA</sequence>
<dbReference type="InterPro" id="IPR015854">
    <property type="entry name" value="ABC_transpr_LolD-like"/>
</dbReference>
<proteinExistence type="predicted"/>
<dbReference type="PANTHER" id="PTHR24220:SF86">
    <property type="entry name" value="ABC TRANSPORTER ABCH.1"/>
    <property type="match status" value="1"/>
</dbReference>
<dbReference type="SUPFAM" id="SSF52540">
    <property type="entry name" value="P-loop containing nucleoside triphosphate hydrolases"/>
    <property type="match status" value="1"/>
</dbReference>
<name>A0ABN6CEU1_9ACTN</name>
<dbReference type="InterPro" id="IPR003593">
    <property type="entry name" value="AAA+_ATPase"/>
</dbReference>
<reference evidence="5 6" key="1">
    <citation type="submission" date="2020-08" db="EMBL/GenBank/DDBJ databases">
        <title>Whole genome shotgun sequence of Actinoplanes ianthinogenes NBRC 13996.</title>
        <authorList>
            <person name="Komaki H."/>
            <person name="Tamura T."/>
        </authorList>
    </citation>
    <scope>NUCLEOTIDE SEQUENCE [LARGE SCALE GENOMIC DNA]</scope>
    <source>
        <strain evidence="5 6">NBRC 13996</strain>
    </source>
</reference>
<dbReference type="Proteomes" id="UP000676967">
    <property type="component" value="Chromosome"/>
</dbReference>
<dbReference type="CDD" id="cd03255">
    <property type="entry name" value="ABC_MJ0796_LolCDE_FtsE"/>
    <property type="match status" value="1"/>
</dbReference>
<dbReference type="InterPro" id="IPR003439">
    <property type="entry name" value="ABC_transporter-like_ATP-bd"/>
</dbReference>
<dbReference type="EMBL" id="AP023356">
    <property type="protein sequence ID" value="BCJ44120.1"/>
    <property type="molecule type" value="Genomic_DNA"/>
</dbReference>
<dbReference type="Gene3D" id="3.40.50.300">
    <property type="entry name" value="P-loop containing nucleotide triphosphate hydrolases"/>
    <property type="match status" value="1"/>
</dbReference>
<keyword evidence="3 5" id="KW-0067">ATP-binding</keyword>
<dbReference type="InterPro" id="IPR027417">
    <property type="entry name" value="P-loop_NTPase"/>
</dbReference>
<evidence type="ECO:0000313" key="6">
    <source>
        <dbReference type="Proteomes" id="UP000676967"/>
    </source>
</evidence>
<evidence type="ECO:0000259" key="4">
    <source>
        <dbReference type="PROSITE" id="PS50893"/>
    </source>
</evidence>
<evidence type="ECO:0000256" key="2">
    <source>
        <dbReference type="ARBA" id="ARBA00022741"/>
    </source>
</evidence>
<evidence type="ECO:0000256" key="3">
    <source>
        <dbReference type="ARBA" id="ARBA00022840"/>
    </source>
</evidence>
<evidence type="ECO:0000313" key="5">
    <source>
        <dbReference type="EMBL" id="BCJ44120.1"/>
    </source>
</evidence>
<dbReference type="PROSITE" id="PS00211">
    <property type="entry name" value="ABC_TRANSPORTER_1"/>
    <property type="match status" value="1"/>
</dbReference>
<dbReference type="PANTHER" id="PTHR24220">
    <property type="entry name" value="IMPORT ATP-BINDING PROTEIN"/>
    <property type="match status" value="1"/>
</dbReference>
<keyword evidence="1" id="KW-0813">Transport</keyword>
<dbReference type="InterPro" id="IPR017911">
    <property type="entry name" value="MacB-like_ATP-bd"/>
</dbReference>